<dbReference type="Gene3D" id="3.40.50.2000">
    <property type="entry name" value="Glycogen Phosphorylase B"/>
    <property type="match status" value="2"/>
</dbReference>
<protein>
    <submittedName>
        <fullName evidence="1">Uncharacterized protein</fullName>
    </submittedName>
</protein>
<gene>
    <name evidence="1" type="ORF">MPAN_009900</name>
</gene>
<organism evidence="1 2">
    <name type="scientific">Mariniplasma anaerobium</name>
    <dbReference type="NCBI Taxonomy" id="2735436"/>
    <lineage>
        <taxon>Bacteria</taxon>
        <taxon>Bacillati</taxon>
        <taxon>Mycoplasmatota</taxon>
        <taxon>Mollicutes</taxon>
        <taxon>Acholeplasmatales</taxon>
        <taxon>Acholeplasmataceae</taxon>
        <taxon>Mariniplasma</taxon>
    </lineage>
</organism>
<dbReference type="SUPFAM" id="SSF53756">
    <property type="entry name" value="UDP-Glycosyltransferase/glycogen phosphorylase"/>
    <property type="match status" value="1"/>
</dbReference>
<reference evidence="1" key="1">
    <citation type="submission" date="2021-01" db="EMBL/GenBank/DDBJ databases">
        <title>Draft genome sequence of Acholeplasmataceae bacterium strain Mahy22.</title>
        <authorList>
            <person name="Watanabe M."/>
            <person name="Kojima H."/>
            <person name="Fukui M."/>
        </authorList>
    </citation>
    <scope>NUCLEOTIDE SEQUENCE</scope>
    <source>
        <strain evidence="1">Mahy22</strain>
    </source>
</reference>
<evidence type="ECO:0000313" key="2">
    <source>
        <dbReference type="Proteomes" id="UP000620133"/>
    </source>
</evidence>
<dbReference type="AlphaFoldDB" id="A0A7U9TLC7"/>
<dbReference type="EMBL" id="AP024412">
    <property type="protein sequence ID" value="BCR36097.1"/>
    <property type="molecule type" value="Genomic_DNA"/>
</dbReference>
<dbReference type="RefSeq" id="WP_176239561.1">
    <property type="nucleotide sequence ID" value="NZ_AP024412.1"/>
</dbReference>
<keyword evidence="2" id="KW-1185">Reference proteome</keyword>
<sequence>MKKILMVTAFYLENNTSRPYHMKQYFESKGFKTVVVTTNFNHSTKTIESITKSNVVQLKVPTYSQTFSLKRILSHLVFGFKIKKILLNVDYDTVYIAVPPNYSAKIAAKIGRKLNKIVITDIIDIWPQNSGKFPVSYILKKWATMRDKTLYNSDLVLIETSGYKKYIDPIRKDYELVYLTKTIDYNPENQSNNITKFEKSINIAYLGNFSSSYDFKSLIEISKILSRKYIVKIVIIGDGYLKRYVLEELDKISIYYEDNGIVFSESEKHRLLKDCHFGYNAVNKNITVGLSYKSIDYLSYSLPLLNNIKFDTKKLVEEFNAGINFDSSIEACEKILLLTDEAYLSMRDGSYRLFKTHFSLDAFNNKMDEILKKRRLL</sequence>
<dbReference type="KEGG" id="manr:MPAN_009900"/>
<accession>A0A7U9TLC7</accession>
<evidence type="ECO:0000313" key="1">
    <source>
        <dbReference type="EMBL" id="BCR36097.1"/>
    </source>
</evidence>
<proteinExistence type="predicted"/>
<name>A0A7U9TLC7_9MOLU</name>
<dbReference type="Proteomes" id="UP000620133">
    <property type="component" value="Chromosome"/>
</dbReference>